<keyword evidence="1" id="KW-0812">Transmembrane</keyword>
<dbReference type="EMBL" id="JAPNTZ010000005">
    <property type="protein sequence ID" value="MCY1139543.1"/>
    <property type="molecule type" value="Genomic_DNA"/>
</dbReference>
<feature type="transmembrane region" description="Helical" evidence="1">
    <location>
        <begin position="130"/>
        <end position="149"/>
    </location>
</feature>
<protein>
    <submittedName>
        <fullName evidence="2">Uncharacterized protein</fullName>
    </submittedName>
</protein>
<evidence type="ECO:0000313" key="2">
    <source>
        <dbReference type="EMBL" id="MCY1139543.1"/>
    </source>
</evidence>
<gene>
    <name evidence="2" type="ORF">OWR29_16210</name>
</gene>
<feature type="transmembrane region" description="Helical" evidence="1">
    <location>
        <begin position="51"/>
        <end position="70"/>
    </location>
</feature>
<feature type="transmembrane region" description="Helical" evidence="1">
    <location>
        <begin position="312"/>
        <end position="330"/>
    </location>
</feature>
<feature type="transmembrane region" description="Helical" evidence="1">
    <location>
        <begin position="82"/>
        <end position="99"/>
    </location>
</feature>
<feature type="transmembrane region" description="Helical" evidence="1">
    <location>
        <begin position="187"/>
        <end position="206"/>
    </location>
</feature>
<reference evidence="2" key="1">
    <citation type="submission" date="2022-11" db="EMBL/GenBank/DDBJ databases">
        <authorList>
            <person name="Somphong A."/>
            <person name="Phongsopitanun W."/>
        </authorList>
    </citation>
    <scope>NUCLEOTIDE SEQUENCE</scope>
    <source>
        <strain evidence="2">Pm04-4</strain>
    </source>
</reference>
<dbReference type="RefSeq" id="WP_267563658.1">
    <property type="nucleotide sequence ID" value="NZ_JAPNTZ010000005.1"/>
</dbReference>
<accession>A0ABT4B1Q1</accession>
<dbReference type="Proteomes" id="UP001151002">
    <property type="component" value="Unassembled WGS sequence"/>
</dbReference>
<evidence type="ECO:0000256" key="1">
    <source>
        <dbReference type="SAM" id="Phobius"/>
    </source>
</evidence>
<keyword evidence="1" id="KW-0472">Membrane</keyword>
<feature type="transmembrane region" description="Helical" evidence="1">
    <location>
        <begin position="226"/>
        <end position="249"/>
    </location>
</feature>
<feature type="transmembrane region" description="Helical" evidence="1">
    <location>
        <begin position="270"/>
        <end position="292"/>
    </location>
</feature>
<organism evidence="2 3">
    <name type="scientific">Paractinoplanes pyxinae</name>
    <dbReference type="NCBI Taxonomy" id="2997416"/>
    <lineage>
        <taxon>Bacteria</taxon>
        <taxon>Bacillati</taxon>
        <taxon>Actinomycetota</taxon>
        <taxon>Actinomycetes</taxon>
        <taxon>Micromonosporales</taxon>
        <taxon>Micromonosporaceae</taxon>
        <taxon>Paractinoplanes</taxon>
    </lineage>
</organism>
<evidence type="ECO:0000313" key="3">
    <source>
        <dbReference type="Proteomes" id="UP001151002"/>
    </source>
</evidence>
<sequence>MTNTAQKLAAGWAALYGTVALIWTVTGRGFPYGPGQRNMQTSPLRALDPSVGAPLFAGVLLLTAVALLFMSGRPAASRPLRITLLAYVGLVAAVLLVVLPDTRLLTVAGYLPMLIVGFPFGWPPVDYSTVFTWTLANQAFAVAGGLLLVRAAVRWHFAVTGACEECGRDRRAAGWTSRESAARWGRWAVGVAAVIPVSYAVVRLAWVAGIPLGISREFLREMQETGLVWAGFGLASFAVAGAILTLGLVQRWGETFPRWMVGLAGRRVPIKLATVPATLVTIFVMSASVAFYAEPGFLAKVAEDGLVVAPMLAWPFWSLALGAATLAYYLRRRPACVTCGRGDPAPVLVPRQEAGAY</sequence>
<name>A0ABT4B1Q1_9ACTN</name>
<keyword evidence="3" id="KW-1185">Reference proteome</keyword>
<keyword evidence="1" id="KW-1133">Transmembrane helix</keyword>
<comment type="caution">
    <text evidence="2">The sequence shown here is derived from an EMBL/GenBank/DDBJ whole genome shotgun (WGS) entry which is preliminary data.</text>
</comment>
<proteinExistence type="predicted"/>